<evidence type="ECO:0000313" key="1">
    <source>
        <dbReference type="EMBL" id="NJP02738.1"/>
    </source>
</evidence>
<evidence type="ECO:0000313" key="2">
    <source>
        <dbReference type="Proteomes" id="UP000746535"/>
    </source>
</evidence>
<dbReference type="GO" id="GO:0004519">
    <property type="term" value="F:endonuclease activity"/>
    <property type="evidence" value="ECO:0007669"/>
    <property type="project" value="UniProtKB-KW"/>
</dbReference>
<reference evidence="1 2" key="1">
    <citation type="submission" date="2020-03" db="EMBL/GenBank/DDBJ databases">
        <authorList>
            <person name="Wang L."/>
            <person name="He N."/>
            <person name="Li Y."/>
            <person name="Fang Y."/>
            <person name="Zhang F."/>
        </authorList>
    </citation>
    <scope>NUCLEOTIDE SEQUENCE [LARGE SCALE GENOMIC DNA]</scope>
    <source>
        <strain evidence="2">hsmgli-8</strain>
    </source>
</reference>
<organism evidence="1 2">
    <name type="scientific">Pseudomonas quercus</name>
    <dbReference type="NCBI Taxonomy" id="2722792"/>
    <lineage>
        <taxon>Bacteria</taxon>
        <taxon>Pseudomonadati</taxon>
        <taxon>Pseudomonadota</taxon>
        <taxon>Gammaproteobacteria</taxon>
        <taxon>Pseudomonadales</taxon>
        <taxon>Pseudomonadaceae</taxon>
        <taxon>Pseudomonas</taxon>
    </lineage>
</organism>
<accession>A0ABX0YLC8</accession>
<keyword evidence="1" id="KW-0378">Hydrolase</keyword>
<dbReference type="Gene3D" id="1.10.30.50">
    <property type="match status" value="1"/>
</dbReference>
<protein>
    <submittedName>
        <fullName evidence="1">HNH endonuclease</fullName>
    </submittedName>
</protein>
<keyword evidence="1" id="KW-0540">Nuclease</keyword>
<dbReference type="EMBL" id="JAAVJI010000012">
    <property type="protein sequence ID" value="NJP02738.1"/>
    <property type="molecule type" value="Genomic_DNA"/>
</dbReference>
<dbReference type="CDD" id="cd00085">
    <property type="entry name" value="HNHc"/>
    <property type="match status" value="1"/>
</dbReference>
<name>A0ABX0YLC8_9PSED</name>
<sequence length="296" mass="33115">MRLLDLPDIISSEVFDDCISGVHDPALSAKLTAARPVLLGLFSDYVLKGWSNELYLLPASLRAKPEQVVFSNIEKGELVSIYTNQLLQKGKEARKYYDKLLTLAPLGKCPLCGFGQASTLDHFLSKARYPAYSILPCNLVPACADCNKSKGASALTAASQMPHLYFESSSFECEPWIYAEVIQTIPVSVRYYLDLPSGWTDSLKSRAENHFKELNLEKRFGVEAAAELASMAAILEELATPASRKEHLQRFALVERRDRTNTWKAALYEALAASDWYHSHGYKVHHIPSPRYRIGV</sequence>
<keyword evidence="2" id="KW-1185">Reference proteome</keyword>
<dbReference type="InterPro" id="IPR003615">
    <property type="entry name" value="HNH_nuc"/>
</dbReference>
<gene>
    <name evidence="1" type="ORF">HBH25_17970</name>
</gene>
<keyword evidence="1" id="KW-0255">Endonuclease</keyword>
<comment type="caution">
    <text evidence="1">The sequence shown here is derived from an EMBL/GenBank/DDBJ whole genome shotgun (WGS) entry which is preliminary data.</text>
</comment>
<proteinExistence type="predicted"/>
<dbReference type="Proteomes" id="UP000746535">
    <property type="component" value="Unassembled WGS sequence"/>
</dbReference>
<dbReference type="RefSeq" id="WP_168085315.1">
    <property type="nucleotide sequence ID" value="NZ_JAAVJI010000012.1"/>
</dbReference>